<protein>
    <submittedName>
        <fullName evidence="2">Zinc finger protein CCCH domain-containing protein</fullName>
    </submittedName>
</protein>
<reference evidence="2 3" key="1">
    <citation type="journal article" date="2013" name="Curr. Biol.">
        <title>The Genome of the Foraminiferan Reticulomyxa filosa.</title>
        <authorList>
            <person name="Glockner G."/>
            <person name="Hulsmann N."/>
            <person name="Schleicher M."/>
            <person name="Noegel A.A."/>
            <person name="Eichinger L."/>
            <person name="Gallinger C."/>
            <person name="Pawlowski J."/>
            <person name="Sierra R."/>
            <person name="Euteneuer U."/>
            <person name="Pillet L."/>
            <person name="Moustafa A."/>
            <person name="Platzer M."/>
            <person name="Groth M."/>
            <person name="Szafranski K."/>
            <person name="Schliwa M."/>
        </authorList>
    </citation>
    <scope>NUCLEOTIDE SEQUENCE [LARGE SCALE GENOMIC DNA]</scope>
</reference>
<proteinExistence type="predicted"/>
<dbReference type="EMBL" id="ASPP01020324">
    <property type="protein sequence ID" value="ETO13921.1"/>
    <property type="molecule type" value="Genomic_DNA"/>
</dbReference>
<gene>
    <name evidence="2" type="ORF">RFI_23449</name>
</gene>
<dbReference type="Proteomes" id="UP000023152">
    <property type="component" value="Unassembled WGS sequence"/>
</dbReference>
<evidence type="ECO:0000313" key="3">
    <source>
        <dbReference type="Proteomes" id="UP000023152"/>
    </source>
</evidence>
<evidence type="ECO:0000313" key="2">
    <source>
        <dbReference type="EMBL" id="ETO13921.1"/>
    </source>
</evidence>
<keyword evidence="3" id="KW-1185">Reference proteome</keyword>
<feature type="region of interest" description="Disordered" evidence="1">
    <location>
        <begin position="140"/>
        <end position="192"/>
    </location>
</feature>
<dbReference type="AlphaFoldDB" id="X6MJW5"/>
<evidence type="ECO:0000256" key="1">
    <source>
        <dbReference type="SAM" id="MobiDB-lite"/>
    </source>
</evidence>
<feature type="compositionally biased region" description="Acidic residues" evidence="1">
    <location>
        <begin position="165"/>
        <end position="180"/>
    </location>
</feature>
<feature type="non-terminal residue" evidence="2">
    <location>
        <position position="215"/>
    </location>
</feature>
<name>X6MJW5_RETFI</name>
<comment type="caution">
    <text evidence="2">The sequence shown here is derived from an EMBL/GenBank/DDBJ whole genome shotgun (WGS) entry which is preliminary data.</text>
</comment>
<accession>X6MJW5</accession>
<sequence length="215" mass="25094">MQKSFLLQTYYSVQRNDFGQKQGRTICDYEKTTEKAQQLKKTSYFHLTRLLISYNPFVLLSFYIKMSLKRSRTEFESGDFTAGGIDTLSAENIGSDRPLKRQRLSAGNGGKKRKHGQQVTLDELQRSALYKLAKNHWMLKNDDNTDDEEMKTNTEETTTGQEREREEEEEDEEDEEEAAVEEVQRKKKPNDAQSLIHYIYINYIAKATENRSPQL</sequence>
<feature type="region of interest" description="Disordered" evidence="1">
    <location>
        <begin position="90"/>
        <end position="120"/>
    </location>
</feature>
<organism evidence="2 3">
    <name type="scientific">Reticulomyxa filosa</name>
    <dbReference type="NCBI Taxonomy" id="46433"/>
    <lineage>
        <taxon>Eukaryota</taxon>
        <taxon>Sar</taxon>
        <taxon>Rhizaria</taxon>
        <taxon>Retaria</taxon>
        <taxon>Foraminifera</taxon>
        <taxon>Monothalamids</taxon>
        <taxon>Reticulomyxidae</taxon>
        <taxon>Reticulomyxa</taxon>
    </lineage>
</organism>